<dbReference type="EMBL" id="FNYC01000010">
    <property type="protein sequence ID" value="SEJ50504.1"/>
    <property type="molecule type" value="Genomic_DNA"/>
</dbReference>
<gene>
    <name evidence="11" type="ORF">SAMN04487997_0024</name>
</gene>
<evidence type="ECO:0000256" key="3">
    <source>
        <dbReference type="ARBA" id="ARBA00022679"/>
    </source>
</evidence>
<dbReference type="Gene3D" id="3.40.50.1110">
    <property type="entry name" value="SGNH hydrolase"/>
    <property type="match status" value="1"/>
</dbReference>
<dbReference type="SUPFAM" id="SSF52266">
    <property type="entry name" value="SGNH hydrolase"/>
    <property type="match status" value="1"/>
</dbReference>
<feature type="domain" description="SGNH" evidence="10">
    <location>
        <begin position="408"/>
        <end position="648"/>
    </location>
</feature>
<dbReference type="InterPro" id="IPR002656">
    <property type="entry name" value="Acyl_transf_3_dom"/>
</dbReference>
<dbReference type="GO" id="GO:0016747">
    <property type="term" value="F:acyltransferase activity, transferring groups other than amino-acyl groups"/>
    <property type="evidence" value="ECO:0007669"/>
    <property type="project" value="InterPro"/>
</dbReference>
<keyword evidence="12" id="KW-1185">Reference proteome</keyword>
<dbReference type="PANTHER" id="PTHR23028">
    <property type="entry name" value="ACETYLTRANSFERASE"/>
    <property type="match status" value="1"/>
</dbReference>
<accession>A0A1H6ZEF3</accession>
<keyword evidence="3 11" id="KW-0808">Transferase</keyword>
<evidence type="ECO:0000256" key="4">
    <source>
        <dbReference type="ARBA" id="ARBA00022692"/>
    </source>
</evidence>
<feature type="transmembrane region" description="Helical" evidence="8">
    <location>
        <begin position="280"/>
        <end position="298"/>
    </location>
</feature>
<keyword evidence="4 8" id="KW-0812">Transmembrane</keyword>
<reference evidence="11 12" key="1">
    <citation type="submission" date="2016-10" db="EMBL/GenBank/DDBJ databases">
        <authorList>
            <person name="de Groot N.N."/>
        </authorList>
    </citation>
    <scope>NUCLEOTIDE SEQUENCE [LARGE SCALE GENOMIC DNA]</scope>
    <source>
        <strain evidence="11 12">DSM 26515</strain>
    </source>
</reference>
<dbReference type="PANTHER" id="PTHR23028:SF53">
    <property type="entry name" value="ACYL_TRANSF_3 DOMAIN-CONTAINING PROTEIN"/>
    <property type="match status" value="1"/>
</dbReference>
<evidence type="ECO:0000256" key="7">
    <source>
        <dbReference type="ARBA" id="ARBA00023315"/>
    </source>
</evidence>
<proteinExistence type="predicted"/>
<evidence type="ECO:0000256" key="1">
    <source>
        <dbReference type="ARBA" id="ARBA00004651"/>
    </source>
</evidence>
<evidence type="ECO:0000256" key="6">
    <source>
        <dbReference type="ARBA" id="ARBA00023136"/>
    </source>
</evidence>
<evidence type="ECO:0000313" key="11">
    <source>
        <dbReference type="EMBL" id="SEJ50504.1"/>
    </source>
</evidence>
<feature type="transmembrane region" description="Helical" evidence="8">
    <location>
        <begin position="318"/>
        <end position="336"/>
    </location>
</feature>
<keyword evidence="11" id="KW-0378">Hydrolase</keyword>
<keyword evidence="6 8" id="KW-0472">Membrane</keyword>
<feature type="transmembrane region" description="Helical" evidence="8">
    <location>
        <begin position="256"/>
        <end position="273"/>
    </location>
</feature>
<protein>
    <submittedName>
        <fullName evidence="11">Peptidoglycan/LPS O-acetylase OafA/YrhL, contains acyltransferase and SGNH-hydrolase domains</fullName>
    </submittedName>
</protein>
<keyword evidence="2" id="KW-1003">Cell membrane</keyword>
<dbReference type="InterPro" id="IPR036514">
    <property type="entry name" value="SGNH_hydro_sf"/>
</dbReference>
<dbReference type="Pfam" id="PF19040">
    <property type="entry name" value="SGNH"/>
    <property type="match status" value="1"/>
</dbReference>
<evidence type="ECO:0000256" key="8">
    <source>
        <dbReference type="SAM" id="Phobius"/>
    </source>
</evidence>
<feature type="transmembrane region" description="Helical" evidence="8">
    <location>
        <begin position="357"/>
        <end position="377"/>
    </location>
</feature>
<sequence length="663" mass="72026">MEALKGYRCDIDGIRALAVLAVIAYHFGFGTSGGYVGVDVFFVISGFLIGSLIYEDAQAGRFSYLKFYTRRARRILPALLVVLAVSYLVMLVMATPTEMRNFSATAVASVFSVSNIELWRSMGYFRPNAQLNPLLMTWSLGVEEQFYLLVPVVLLFLRRWPLRWRLWSLAGLLVASFVLACVGMLFTPAGVFYMLPTRAWELGAGVLLGVVAIHRNQRPGESGSGSGSGWGAEARAAAGLLLILVPTLTYRSDTPVPYMAVPVLGTVLLLGSSTSFINRCLLSLPAVRFVGLISYSLYLWHWPVISMTNMVSVHEPSLALRLVLLVGVFCLSWLSYRYVEQTFRRSRTSPRVSLLRYAGAMAVLAVCATSALATGGLPQRWSRSFLVETAKNPNDPCLPMGSHPKLVEPCYPKTDGPVLALVGDSHAAALGPGLRVLAAKAGMRVMQMTKSACPFLVGVSRVTYSKPSHFTACALFDQRVLKLVENDPRVDTVVIAGAWWTGTLDGSYTATRGPSGSPYELFERGLLAAVRAFQQKGKRVVIVRDVPYMDFLPLKRMAACSSRLRAWINGRHDANGCAYANTTELVDDAPDLAILQKVAAQTGVELIDPHKALCSGKHCSIVLNGHALYRDEQHLTVTGSKLVSSAFSDAVGQPDSATAAAAP</sequence>
<feature type="transmembrane region" description="Helical" evidence="8">
    <location>
        <begin position="75"/>
        <end position="94"/>
    </location>
</feature>
<dbReference type="GO" id="GO:0009103">
    <property type="term" value="P:lipopolysaccharide biosynthetic process"/>
    <property type="evidence" value="ECO:0007669"/>
    <property type="project" value="TreeGrafter"/>
</dbReference>
<feature type="transmembrane region" description="Helical" evidence="8">
    <location>
        <begin position="12"/>
        <end position="29"/>
    </location>
</feature>
<feature type="transmembrane region" description="Helical" evidence="8">
    <location>
        <begin position="35"/>
        <end position="54"/>
    </location>
</feature>
<evidence type="ECO:0000259" key="9">
    <source>
        <dbReference type="Pfam" id="PF01757"/>
    </source>
</evidence>
<evidence type="ECO:0000313" key="12">
    <source>
        <dbReference type="Proteomes" id="UP000199420"/>
    </source>
</evidence>
<keyword evidence="5 8" id="KW-1133">Transmembrane helix</keyword>
<evidence type="ECO:0000256" key="2">
    <source>
        <dbReference type="ARBA" id="ARBA00022475"/>
    </source>
</evidence>
<organism evidence="11 12">
    <name type="scientific">Frateuria terrea</name>
    <dbReference type="NCBI Taxonomy" id="529704"/>
    <lineage>
        <taxon>Bacteria</taxon>
        <taxon>Pseudomonadati</taxon>
        <taxon>Pseudomonadota</taxon>
        <taxon>Gammaproteobacteria</taxon>
        <taxon>Lysobacterales</taxon>
        <taxon>Rhodanobacteraceae</taxon>
        <taxon>Frateuria</taxon>
    </lineage>
</organism>
<dbReference type="InterPro" id="IPR050879">
    <property type="entry name" value="Acyltransferase_3"/>
</dbReference>
<feature type="transmembrane region" description="Helical" evidence="8">
    <location>
        <begin position="135"/>
        <end position="157"/>
    </location>
</feature>
<dbReference type="InterPro" id="IPR043968">
    <property type="entry name" value="SGNH"/>
</dbReference>
<dbReference type="GO" id="GO:0005886">
    <property type="term" value="C:plasma membrane"/>
    <property type="evidence" value="ECO:0007669"/>
    <property type="project" value="UniProtKB-SubCell"/>
</dbReference>
<dbReference type="AlphaFoldDB" id="A0A1H6ZEF3"/>
<keyword evidence="7 11" id="KW-0012">Acyltransferase</keyword>
<dbReference type="GO" id="GO:0016788">
    <property type="term" value="F:hydrolase activity, acting on ester bonds"/>
    <property type="evidence" value="ECO:0007669"/>
    <property type="project" value="UniProtKB-ARBA"/>
</dbReference>
<dbReference type="Proteomes" id="UP000199420">
    <property type="component" value="Unassembled WGS sequence"/>
</dbReference>
<evidence type="ECO:0000259" key="10">
    <source>
        <dbReference type="Pfam" id="PF19040"/>
    </source>
</evidence>
<comment type="subcellular location">
    <subcellularLocation>
        <location evidence="1">Cell membrane</location>
        <topology evidence="1">Multi-pass membrane protein</topology>
    </subcellularLocation>
</comment>
<evidence type="ECO:0000256" key="5">
    <source>
        <dbReference type="ARBA" id="ARBA00022989"/>
    </source>
</evidence>
<name>A0A1H6ZEF3_9GAMM</name>
<feature type="domain" description="Acyltransferase 3" evidence="9">
    <location>
        <begin position="11"/>
        <end position="336"/>
    </location>
</feature>
<feature type="transmembrane region" description="Helical" evidence="8">
    <location>
        <begin position="164"/>
        <end position="186"/>
    </location>
</feature>
<dbReference type="RefSeq" id="WP_175483816.1">
    <property type="nucleotide sequence ID" value="NZ_FNYC01000010.1"/>
</dbReference>
<dbReference type="Pfam" id="PF01757">
    <property type="entry name" value="Acyl_transf_3"/>
    <property type="match status" value="1"/>
</dbReference>